<feature type="transmembrane region" description="Helical" evidence="2">
    <location>
        <begin position="41"/>
        <end position="57"/>
    </location>
</feature>
<sequence length="107" mass="12113">MQVKDATTDTQEAAMSLREQLGTLPIYVLAFLYVSAHKARWLWVVFFMFCVLVPFIIAEHPYISILLILGGFGCIVAVTLPNRMLRRTSESQDEASVRDPETAEAHR</sequence>
<feature type="region of interest" description="Disordered" evidence="1">
    <location>
        <begin position="87"/>
        <end position="107"/>
    </location>
</feature>
<evidence type="ECO:0000313" key="3">
    <source>
        <dbReference type="EMBL" id="KPV52155.1"/>
    </source>
</evidence>
<gene>
    <name evidence="3" type="ORF">SE17_17145</name>
</gene>
<proteinExistence type="predicted"/>
<keyword evidence="2" id="KW-0812">Transmembrane</keyword>
<dbReference type="AlphaFoldDB" id="A0A0P9F6K7"/>
<evidence type="ECO:0000256" key="2">
    <source>
        <dbReference type="SAM" id="Phobius"/>
    </source>
</evidence>
<dbReference type="EMBL" id="LJCR01000641">
    <property type="protein sequence ID" value="KPV52155.1"/>
    <property type="molecule type" value="Genomic_DNA"/>
</dbReference>
<accession>A0A0P9F6K7</accession>
<feature type="transmembrane region" description="Helical" evidence="2">
    <location>
        <begin position="63"/>
        <end position="80"/>
    </location>
</feature>
<comment type="caution">
    <text evidence="3">The sequence shown here is derived from an EMBL/GenBank/DDBJ whole genome shotgun (WGS) entry which is preliminary data.</text>
</comment>
<protein>
    <submittedName>
        <fullName evidence="3">Uncharacterized protein</fullName>
    </submittedName>
</protein>
<name>A0A0P9F6K7_9CHLR</name>
<keyword evidence="2" id="KW-1133">Transmembrane helix</keyword>
<dbReference type="Proteomes" id="UP000050509">
    <property type="component" value="Unassembled WGS sequence"/>
</dbReference>
<evidence type="ECO:0000256" key="1">
    <source>
        <dbReference type="SAM" id="MobiDB-lite"/>
    </source>
</evidence>
<organism evidence="3 4">
    <name type="scientific">Kouleothrix aurantiaca</name>
    <dbReference type="NCBI Taxonomy" id="186479"/>
    <lineage>
        <taxon>Bacteria</taxon>
        <taxon>Bacillati</taxon>
        <taxon>Chloroflexota</taxon>
        <taxon>Chloroflexia</taxon>
        <taxon>Chloroflexales</taxon>
        <taxon>Roseiflexineae</taxon>
        <taxon>Roseiflexaceae</taxon>
        <taxon>Kouleothrix</taxon>
    </lineage>
</organism>
<reference evidence="3 4" key="1">
    <citation type="submission" date="2015-09" db="EMBL/GenBank/DDBJ databases">
        <title>Draft genome sequence of Kouleothrix aurantiaca JCM 19913.</title>
        <authorList>
            <person name="Hemp J."/>
        </authorList>
    </citation>
    <scope>NUCLEOTIDE SEQUENCE [LARGE SCALE GENOMIC DNA]</scope>
    <source>
        <strain evidence="3 4">COM-B</strain>
    </source>
</reference>
<keyword evidence="4" id="KW-1185">Reference proteome</keyword>
<evidence type="ECO:0000313" key="4">
    <source>
        <dbReference type="Proteomes" id="UP000050509"/>
    </source>
</evidence>
<keyword evidence="2" id="KW-0472">Membrane</keyword>